<accession>A0A9E7F587</accession>
<dbReference type="SMART" id="SM00479">
    <property type="entry name" value="EXOIII"/>
    <property type="match status" value="1"/>
</dbReference>
<feature type="region of interest" description="Disordered" evidence="5">
    <location>
        <begin position="77"/>
        <end position="109"/>
    </location>
</feature>
<feature type="transmembrane region" description="Helical" evidence="6">
    <location>
        <begin position="232"/>
        <end position="254"/>
    </location>
</feature>
<dbReference type="Gene3D" id="3.30.420.10">
    <property type="entry name" value="Ribonuclease H-like superfamily/Ribonuclease H"/>
    <property type="match status" value="1"/>
</dbReference>
<dbReference type="InterPro" id="IPR022894">
    <property type="entry name" value="Oligoribonuclease"/>
</dbReference>
<dbReference type="Proteomes" id="UP001055439">
    <property type="component" value="Chromosome 2"/>
</dbReference>
<sequence>MYICTLTFLSANESLHRRRRDKTPREAAIERRYDTSLRREGYKMNSISNLFSILHLDAEDDKEQIVSLAVAKDETHAKKSDVTKAKGQTSGKNKSSKDDRLQQQTLPSSSGDYKMPLVWIDLEMTGLSIEVDRILEIACVITDGNLTKSVDGPDLVIKQTKECLDNMGEWCREHHGASGLTERVLRSTITEVDAEKQVIDFVKKHVGGQTPQLAGNSVYVDFMFLKKYMPSLAAIFPHTLVDVSSVMALCIRWFPKEKRRAPAKEKRHRAMDDIKESIRELKYYKEAIFKAPNRARQ</sequence>
<dbReference type="GO" id="GO:0003676">
    <property type="term" value="F:nucleic acid binding"/>
    <property type="evidence" value="ECO:0007669"/>
    <property type="project" value="InterPro"/>
</dbReference>
<dbReference type="EMBL" id="CP097504">
    <property type="protein sequence ID" value="URD88176.1"/>
    <property type="molecule type" value="Genomic_DNA"/>
</dbReference>
<evidence type="ECO:0000256" key="1">
    <source>
        <dbReference type="ARBA" id="ARBA00009921"/>
    </source>
</evidence>
<dbReference type="NCBIfam" id="NF003765">
    <property type="entry name" value="PRK05359.1"/>
    <property type="match status" value="1"/>
</dbReference>
<dbReference type="SUPFAM" id="SSF53098">
    <property type="entry name" value="Ribonuclease H-like"/>
    <property type="match status" value="1"/>
</dbReference>
<keyword evidence="9" id="KW-1185">Reference proteome</keyword>
<evidence type="ECO:0000259" key="7">
    <source>
        <dbReference type="SMART" id="SM00479"/>
    </source>
</evidence>
<keyword evidence="6" id="KW-0812">Transmembrane</keyword>
<dbReference type="CDD" id="cd06135">
    <property type="entry name" value="Orn"/>
    <property type="match status" value="1"/>
</dbReference>
<evidence type="ECO:0000313" key="8">
    <source>
        <dbReference type="EMBL" id="URD88176.1"/>
    </source>
</evidence>
<keyword evidence="6" id="KW-1133">Transmembrane helix</keyword>
<dbReference type="AlphaFoldDB" id="A0A9E7F587"/>
<dbReference type="PANTHER" id="PTHR11046">
    <property type="entry name" value="OLIGORIBONUCLEASE, MITOCHONDRIAL"/>
    <property type="match status" value="1"/>
</dbReference>
<dbReference type="OrthoDB" id="270189at2759"/>
<proteinExistence type="inferred from homology"/>
<gene>
    <name evidence="8" type="ORF">MUK42_27264</name>
</gene>
<dbReference type="PANTHER" id="PTHR11046:SF0">
    <property type="entry name" value="OLIGORIBONUCLEASE, MITOCHONDRIAL"/>
    <property type="match status" value="1"/>
</dbReference>
<dbReference type="GO" id="GO:0005739">
    <property type="term" value="C:mitochondrion"/>
    <property type="evidence" value="ECO:0007669"/>
    <property type="project" value="TreeGrafter"/>
</dbReference>
<dbReference type="InterPro" id="IPR036397">
    <property type="entry name" value="RNaseH_sf"/>
</dbReference>
<feature type="domain" description="Exonuclease" evidence="7">
    <location>
        <begin position="116"/>
        <end position="290"/>
    </location>
</feature>
<comment type="similarity">
    <text evidence="1">Belongs to the oligoribonuclease family.</text>
</comment>
<dbReference type="Pfam" id="PF00929">
    <property type="entry name" value="RNase_T"/>
    <property type="match status" value="1"/>
</dbReference>
<dbReference type="InterPro" id="IPR012337">
    <property type="entry name" value="RNaseH-like_sf"/>
</dbReference>
<name>A0A9E7F587_9LILI</name>
<evidence type="ECO:0000256" key="4">
    <source>
        <dbReference type="ARBA" id="ARBA00022839"/>
    </source>
</evidence>
<dbReference type="InterPro" id="IPR013520">
    <property type="entry name" value="Ribonucl_H"/>
</dbReference>
<protein>
    <submittedName>
        <fullName evidence="8">EXOIII</fullName>
    </submittedName>
</protein>
<evidence type="ECO:0000256" key="3">
    <source>
        <dbReference type="ARBA" id="ARBA00022801"/>
    </source>
</evidence>
<keyword evidence="4" id="KW-0269">Exonuclease</keyword>
<keyword evidence="3" id="KW-0378">Hydrolase</keyword>
<evidence type="ECO:0000313" key="9">
    <source>
        <dbReference type="Proteomes" id="UP001055439"/>
    </source>
</evidence>
<evidence type="ECO:0000256" key="6">
    <source>
        <dbReference type="SAM" id="Phobius"/>
    </source>
</evidence>
<keyword evidence="2" id="KW-0540">Nuclease</keyword>
<evidence type="ECO:0000256" key="5">
    <source>
        <dbReference type="SAM" id="MobiDB-lite"/>
    </source>
</evidence>
<dbReference type="GO" id="GO:0000175">
    <property type="term" value="F:3'-5'-RNA exonuclease activity"/>
    <property type="evidence" value="ECO:0007669"/>
    <property type="project" value="InterPro"/>
</dbReference>
<reference evidence="8" key="1">
    <citation type="submission" date="2022-05" db="EMBL/GenBank/DDBJ databases">
        <title>The Musa troglodytarum L. genome provides insights into the mechanism of non-climacteric behaviour and enrichment of carotenoids.</title>
        <authorList>
            <person name="Wang J."/>
        </authorList>
    </citation>
    <scope>NUCLEOTIDE SEQUENCE</scope>
    <source>
        <tissue evidence="8">Leaf</tissue>
    </source>
</reference>
<evidence type="ECO:0000256" key="2">
    <source>
        <dbReference type="ARBA" id="ARBA00022722"/>
    </source>
</evidence>
<keyword evidence="6" id="KW-0472">Membrane</keyword>
<organism evidence="8 9">
    <name type="scientific">Musa troglodytarum</name>
    <name type="common">fe'i banana</name>
    <dbReference type="NCBI Taxonomy" id="320322"/>
    <lineage>
        <taxon>Eukaryota</taxon>
        <taxon>Viridiplantae</taxon>
        <taxon>Streptophyta</taxon>
        <taxon>Embryophyta</taxon>
        <taxon>Tracheophyta</taxon>
        <taxon>Spermatophyta</taxon>
        <taxon>Magnoliopsida</taxon>
        <taxon>Liliopsida</taxon>
        <taxon>Zingiberales</taxon>
        <taxon>Musaceae</taxon>
        <taxon>Musa</taxon>
    </lineage>
</organism>
<dbReference type="FunFam" id="3.30.420.10:FF:000003">
    <property type="entry name" value="Oligoribonuclease"/>
    <property type="match status" value="1"/>
</dbReference>